<feature type="compositionally biased region" description="Basic and acidic residues" evidence="1">
    <location>
        <begin position="40"/>
        <end position="49"/>
    </location>
</feature>
<evidence type="ECO:0000313" key="3">
    <source>
        <dbReference type="Proteomes" id="UP000295247"/>
    </source>
</evidence>
<name>A0A4R4A7P0_MARGR</name>
<comment type="caution">
    <text evidence="2">The sequence shown here is derived from an EMBL/GenBank/DDBJ whole genome shotgun (WGS) entry which is preliminary data.</text>
</comment>
<feature type="region of interest" description="Disordered" evidence="1">
    <location>
        <begin position="1"/>
        <end position="73"/>
    </location>
</feature>
<dbReference type="Proteomes" id="UP000295247">
    <property type="component" value="Unassembled WGS sequence"/>
</dbReference>
<sequence>MAECDCIITQPAADARPCGQPPAVSYQPPAASRQPGGIEPRSREGREGKANSVQPPATSGRSSSRRRRRTPAAAAIMDVIPPPTGDWTRRGPQQWPAPSSQWTFFLPPSPLDINRAAIIDADPPHWWLSAGGWTLKEPQQWLVPSHQWAFFFPPSPQDTSRCRHHPRQPSPLSAVGCRLSAVGWWLVAGGWWLVAGSWKSHQLPVGALRHRATSNPFASFAPSRFNPPGSW</sequence>
<reference evidence="2 3" key="1">
    <citation type="submission" date="2019-03" db="EMBL/GenBank/DDBJ databases">
        <title>Genomic Encyclopedia of Type Strains, Phase IV (KMG-IV): sequencing the most valuable type-strain genomes for metagenomic binning, comparative biology and taxonomic classification.</title>
        <authorList>
            <person name="Goeker M."/>
        </authorList>
    </citation>
    <scope>NUCLEOTIDE SEQUENCE [LARGE SCALE GENOMIC DNA]</scope>
    <source>
        <strain evidence="2 3">DSM 203</strain>
    </source>
</reference>
<evidence type="ECO:0000313" key="2">
    <source>
        <dbReference type="EMBL" id="TCW34858.1"/>
    </source>
</evidence>
<proteinExistence type="predicted"/>
<accession>A0A4R4A7P0</accession>
<dbReference type="EMBL" id="SMDC01000008">
    <property type="protein sequence ID" value="TCW34858.1"/>
    <property type="molecule type" value="Genomic_DNA"/>
</dbReference>
<evidence type="ECO:0000256" key="1">
    <source>
        <dbReference type="SAM" id="MobiDB-lite"/>
    </source>
</evidence>
<gene>
    <name evidence="2" type="ORF">EDC29_10818</name>
</gene>
<dbReference type="AlphaFoldDB" id="A0A4R4A7P0"/>
<organism evidence="2 3">
    <name type="scientific">Marichromatium gracile</name>
    <name type="common">Chromatium gracile</name>
    <dbReference type="NCBI Taxonomy" id="1048"/>
    <lineage>
        <taxon>Bacteria</taxon>
        <taxon>Pseudomonadati</taxon>
        <taxon>Pseudomonadota</taxon>
        <taxon>Gammaproteobacteria</taxon>
        <taxon>Chromatiales</taxon>
        <taxon>Chromatiaceae</taxon>
        <taxon>Marichromatium</taxon>
    </lineage>
</organism>
<protein>
    <submittedName>
        <fullName evidence="2">Uncharacterized protein</fullName>
    </submittedName>
</protein>